<dbReference type="EMBL" id="REGN01002773">
    <property type="protein sequence ID" value="RNA26220.1"/>
    <property type="molecule type" value="Genomic_DNA"/>
</dbReference>
<feature type="chain" id="PRO_5018099961" evidence="2">
    <location>
        <begin position="24"/>
        <end position="480"/>
    </location>
</feature>
<dbReference type="PANTHER" id="PTHR10151">
    <property type="entry name" value="ECTONUCLEOTIDE PYROPHOSPHATASE/PHOSPHODIESTERASE"/>
    <property type="match status" value="1"/>
</dbReference>
<keyword evidence="1" id="KW-0472">Membrane</keyword>
<dbReference type="PANTHER" id="PTHR10151:SF120">
    <property type="entry name" value="BIS(5'-ADENOSYL)-TRIPHOSPHATASE"/>
    <property type="match status" value="1"/>
</dbReference>
<evidence type="ECO:0000313" key="4">
    <source>
        <dbReference type="Proteomes" id="UP000276133"/>
    </source>
</evidence>
<dbReference type="OrthoDB" id="415411at2759"/>
<organism evidence="3 4">
    <name type="scientific">Brachionus plicatilis</name>
    <name type="common">Marine rotifer</name>
    <name type="synonym">Brachionus muelleri</name>
    <dbReference type="NCBI Taxonomy" id="10195"/>
    <lineage>
        <taxon>Eukaryota</taxon>
        <taxon>Metazoa</taxon>
        <taxon>Spiralia</taxon>
        <taxon>Gnathifera</taxon>
        <taxon>Rotifera</taxon>
        <taxon>Eurotatoria</taxon>
        <taxon>Monogononta</taxon>
        <taxon>Pseudotrocha</taxon>
        <taxon>Ploima</taxon>
        <taxon>Brachionidae</taxon>
        <taxon>Brachionus</taxon>
    </lineage>
</organism>
<evidence type="ECO:0000313" key="3">
    <source>
        <dbReference type="EMBL" id="RNA26220.1"/>
    </source>
</evidence>
<dbReference type="InterPro" id="IPR002591">
    <property type="entry name" value="Phosphodiest/P_Trfase"/>
</dbReference>
<feature type="signal peptide" evidence="2">
    <location>
        <begin position="1"/>
        <end position="23"/>
    </location>
</feature>
<feature type="transmembrane region" description="Helical" evidence="1">
    <location>
        <begin position="421"/>
        <end position="444"/>
    </location>
</feature>
<proteinExistence type="predicted"/>
<dbReference type="Proteomes" id="UP000276133">
    <property type="component" value="Unassembled WGS sequence"/>
</dbReference>
<dbReference type="Gene3D" id="3.30.1360.180">
    <property type="match status" value="1"/>
</dbReference>
<dbReference type="Pfam" id="PF01663">
    <property type="entry name" value="Phosphodiest"/>
    <property type="match status" value="1"/>
</dbReference>
<sequence length="480" mass="55222">MYITMIKLHRLFLMLVSVAIVKAHKHSDKPMVLLISFDGFRWDYLLKHNLTNFDSLKKNGTHAEYIKNAFSTVTFPNHWTLVTGHYEESHGITQNMMFDPVLNKTFNYTHRDAFTIEWFGQNKLVEPIWTTNQKAGDGRQSAAEWLGSNIVFNDQKIISIDYNHTKPNRKLIDEFVALFTAEQNPINFGAMYFDEPDHTGHLYGPYSKQMATKLKELDEDLGYLINQLKSHHLFDKVNMIITSDHGMEAISEKTVIFLDEHVNTSLFDAYGSRACYSIFVKNASHTNFLVEELRNIRNVDVYRKNEIPDKLRYKANSRIGDIVIVAHLGYAIYLKKIPIDWNLTNGDHGYYNNETSMFPIFIANGPAFKKNYKAEVFNNVDLYPLMCFILGVQAAFNNGSLENVITMLTFEVSKQSLGQSFIFVLLLLIPAALMAMTGLFVYLTMKNTPRGVIMTEYDNISTMNDIDDDQDVTNDRTRLI</sequence>
<keyword evidence="2" id="KW-0732">Signal</keyword>
<evidence type="ECO:0000256" key="2">
    <source>
        <dbReference type="SAM" id="SignalP"/>
    </source>
</evidence>
<dbReference type="GO" id="GO:0016787">
    <property type="term" value="F:hydrolase activity"/>
    <property type="evidence" value="ECO:0007669"/>
    <property type="project" value="UniProtKB-ARBA"/>
</dbReference>
<dbReference type="SUPFAM" id="SSF53649">
    <property type="entry name" value="Alkaline phosphatase-like"/>
    <property type="match status" value="1"/>
</dbReference>
<keyword evidence="4" id="KW-1185">Reference proteome</keyword>
<dbReference type="Gene3D" id="3.40.720.10">
    <property type="entry name" value="Alkaline Phosphatase, subunit A"/>
    <property type="match status" value="1"/>
</dbReference>
<protein>
    <submittedName>
        <fullName evidence="3">Ectonucleotide pyrophosphatase phosphodiesterase family member 5</fullName>
    </submittedName>
</protein>
<reference evidence="3 4" key="1">
    <citation type="journal article" date="2018" name="Sci. Rep.">
        <title>Genomic signatures of local adaptation to the degree of environmental predictability in rotifers.</title>
        <authorList>
            <person name="Franch-Gras L."/>
            <person name="Hahn C."/>
            <person name="Garcia-Roger E.M."/>
            <person name="Carmona M.J."/>
            <person name="Serra M."/>
            <person name="Gomez A."/>
        </authorList>
    </citation>
    <scope>NUCLEOTIDE SEQUENCE [LARGE SCALE GENOMIC DNA]</scope>
    <source>
        <strain evidence="3">HYR1</strain>
    </source>
</reference>
<dbReference type="InterPro" id="IPR017850">
    <property type="entry name" value="Alkaline_phosphatase_core_sf"/>
</dbReference>
<keyword evidence="1" id="KW-1133">Transmembrane helix</keyword>
<accession>A0A3M7RS34</accession>
<name>A0A3M7RS34_BRAPC</name>
<gene>
    <name evidence="3" type="ORF">BpHYR1_031104</name>
</gene>
<comment type="caution">
    <text evidence="3">The sequence shown here is derived from an EMBL/GenBank/DDBJ whole genome shotgun (WGS) entry which is preliminary data.</text>
</comment>
<keyword evidence="1" id="KW-0812">Transmembrane</keyword>
<dbReference type="CDD" id="cd16018">
    <property type="entry name" value="Enpp"/>
    <property type="match status" value="1"/>
</dbReference>
<dbReference type="STRING" id="10195.A0A3M7RS34"/>
<evidence type="ECO:0000256" key="1">
    <source>
        <dbReference type="SAM" id="Phobius"/>
    </source>
</evidence>
<dbReference type="AlphaFoldDB" id="A0A3M7RS34"/>